<dbReference type="Proteomes" id="UP000287124">
    <property type="component" value="Unassembled WGS sequence"/>
</dbReference>
<feature type="transmembrane region" description="Helical" evidence="6">
    <location>
        <begin position="123"/>
        <end position="143"/>
    </location>
</feature>
<dbReference type="Pfam" id="PF20684">
    <property type="entry name" value="Fung_rhodopsin"/>
    <property type="match status" value="1"/>
</dbReference>
<dbReference type="InterPro" id="IPR049326">
    <property type="entry name" value="Rhodopsin_dom_fungi"/>
</dbReference>
<keyword evidence="3 6" id="KW-1133">Transmembrane helix</keyword>
<feature type="non-terminal residue" evidence="8">
    <location>
        <position position="292"/>
    </location>
</feature>
<keyword evidence="4 6" id="KW-0472">Membrane</keyword>
<evidence type="ECO:0000313" key="9">
    <source>
        <dbReference type="Proteomes" id="UP000287124"/>
    </source>
</evidence>
<comment type="similarity">
    <text evidence="5">Belongs to the SAT4 family.</text>
</comment>
<evidence type="ECO:0000256" key="2">
    <source>
        <dbReference type="ARBA" id="ARBA00022692"/>
    </source>
</evidence>
<dbReference type="GO" id="GO:0016020">
    <property type="term" value="C:membrane"/>
    <property type="evidence" value="ECO:0007669"/>
    <property type="project" value="UniProtKB-SubCell"/>
</dbReference>
<dbReference type="PANTHER" id="PTHR33048">
    <property type="entry name" value="PTH11-LIKE INTEGRAL MEMBRANE PROTEIN (AFU_ORTHOLOGUE AFUA_5G11245)"/>
    <property type="match status" value="1"/>
</dbReference>
<feature type="transmembrane region" description="Helical" evidence="6">
    <location>
        <begin position="168"/>
        <end position="190"/>
    </location>
</feature>
<organism evidence="8 9">
    <name type="scientific">Fusarium euwallaceae</name>
    <dbReference type="NCBI Taxonomy" id="1147111"/>
    <lineage>
        <taxon>Eukaryota</taxon>
        <taxon>Fungi</taxon>
        <taxon>Dikarya</taxon>
        <taxon>Ascomycota</taxon>
        <taxon>Pezizomycotina</taxon>
        <taxon>Sordariomycetes</taxon>
        <taxon>Hypocreomycetidae</taxon>
        <taxon>Hypocreales</taxon>
        <taxon>Nectriaceae</taxon>
        <taxon>Fusarium</taxon>
        <taxon>Fusarium solani species complex</taxon>
    </lineage>
</organism>
<evidence type="ECO:0000313" key="8">
    <source>
        <dbReference type="EMBL" id="RTE79563.1"/>
    </source>
</evidence>
<protein>
    <recommendedName>
        <fullName evidence="7">Rhodopsin domain-containing protein</fullName>
    </recommendedName>
</protein>
<feature type="transmembrane region" description="Helical" evidence="6">
    <location>
        <begin position="43"/>
        <end position="64"/>
    </location>
</feature>
<dbReference type="InterPro" id="IPR052337">
    <property type="entry name" value="SAT4-like"/>
</dbReference>
<reference evidence="8 9" key="1">
    <citation type="submission" date="2017-06" db="EMBL/GenBank/DDBJ databases">
        <title>Comparative genomic analysis of Ambrosia Fusariam Clade fungi.</title>
        <authorList>
            <person name="Stajich J.E."/>
            <person name="Carrillo J."/>
            <person name="Kijimoto T."/>
            <person name="Eskalen A."/>
            <person name="O'Donnell K."/>
            <person name="Kasson M."/>
        </authorList>
    </citation>
    <scope>NUCLEOTIDE SEQUENCE [LARGE SCALE GENOMIC DNA]</scope>
    <source>
        <strain evidence="8 9">UCR1854</strain>
    </source>
</reference>
<name>A0A430LV18_9HYPO</name>
<evidence type="ECO:0000256" key="4">
    <source>
        <dbReference type="ARBA" id="ARBA00023136"/>
    </source>
</evidence>
<accession>A0A430LV18</accession>
<evidence type="ECO:0000256" key="1">
    <source>
        <dbReference type="ARBA" id="ARBA00004141"/>
    </source>
</evidence>
<feature type="transmembrane region" description="Helical" evidence="6">
    <location>
        <begin position="84"/>
        <end position="111"/>
    </location>
</feature>
<proteinExistence type="inferred from homology"/>
<keyword evidence="9" id="KW-1185">Reference proteome</keyword>
<evidence type="ECO:0000259" key="7">
    <source>
        <dbReference type="Pfam" id="PF20684"/>
    </source>
</evidence>
<dbReference type="EMBL" id="MIKF01000072">
    <property type="protein sequence ID" value="RTE79563.1"/>
    <property type="molecule type" value="Genomic_DNA"/>
</dbReference>
<evidence type="ECO:0000256" key="6">
    <source>
        <dbReference type="SAM" id="Phobius"/>
    </source>
</evidence>
<evidence type="ECO:0000256" key="3">
    <source>
        <dbReference type="ARBA" id="ARBA00022989"/>
    </source>
</evidence>
<feature type="transmembrane region" description="Helical" evidence="6">
    <location>
        <begin position="12"/>
        <end position="31"/>
    </location>
</feature>
<gene>
    <name evidence="8" type="ORF">BHE90_005908</name>
</gene>
<feature type="transmembrane region" description="Helical" evidence="6">
    <location>
        <begin position="241"/>
        <end position="260"/>
    </location>
</feature>
<feature type="domain" description="Rhodopsin" evidence="7">
    <location>
        <begin position="27"/>
        <end position="265"/>
    </location>
</feature>
<evidence type="ECO:0000256" key="5">
    <source>
        <dbReference type="ARBA" id="ARBA00038359"/>
    </source>
</evidence>
<comment type="caution">
    <text evidence="8">The sequence shown here is derived from an EMBL/GenBank/DDBJ whole genome shotgun (WGS) entry which is preliminary data.</text>
</comment>
<dbReference type="AlphaFoldDB" id="A0A430LV18"/>
<sequence>MAARGDGPMAVTVMTVLTAILLVFSVLRIYTRKFVVNSYGLDDHVYLLAFFLFLFYTIFIGVAAHYGFGQNMWEIDPPRNITLAVLYECIAQTFAVIGMAVAKWSLGLFLLRLVQRTWHKIAIWAMMCELLFASLLCLFFFWLQCSPPRYLWDKTVVDGQCKLPQLEVSILLGASCVLTDLFFAIMPWVFIWKLQMNRRERLIILASMSLGIIAAACGIKRATEIPKLMSDNYLKDSTGIIVWSAAEMAVTMICIGIPVCRPLYKNYISRLTSGGASSRYKDLSGRAENPAG</sequence>
<feature type="transmembrane region" description="Helical" evidence="6">
    <location>
        <begin position="202"/>
        <end position="221"/>
    </location>
</feature>
<keyword evidence="2 6" id="KW-0812">Transmembrane</keyword>
<comment type="subcellular location">
    <subcellularLocation>
        <location evidence="1">Membrane</location>
        <topology evidence="1">Multi-pass membrane protein</topology>
    </subcellularLocation>
</comment>
<dbReference type="PANTHER" id="PTHR33048:SF93">
    <property type="entry name" value="INTEGRAL MEMBRANE PROTEIN"/>
    <property type="match status" value="1"/>
</dbReference>